<organism evidence="1 2">
    <name type="scientific">Coniosporium apollinis</name>
    <dbReference type="NCBI Taxonomy" id="61459"/>
    <lineage>
        <taxon>Eukaryota</taxon>
        <taxon>Fungi</taxon>
        <taxon>Dikarya</taxon>
        <taxon>Ascomycota</taxon>
        <taxon>Pezizomycotina</taxon>
        <taxon>Dothideomycetes</taxon>
        <taxon>Dothideomycetes incertae sedis</taxon>
        <taxon>Coniosporium</taxon>
    </lineage>
</organism>
<evidence type="ECO:0000313" key="1">
    <source>
        <dbReference type="EMBL" id="KAJ9655041.1"/>
    </source>
</evidence>
<protein>
    <recommendedName>
        <fullName evidence="3">SNF2 N-terminal domain-containing protein</fullName>
    </recommendedName>
</protein>
<evidence type="ECO:0000313" key="2">
    <source>
        <dbReference type="Proteomes" id="UP001172684"/>
    </source>
</evidence>
<proteinExistence type="predicted"/>
<dbReference type="Proteomes" id="UP001172684">
    <property type="component" value="Unassembled WGS sequence"/>
</dbReference>
<comment type="caution">
    <text evidence="1">The sequence shown here is derived from an EMBL/GenBank/DDBJ whole genome shotgun (WGS) entry which is preliminary data.</text>
</comment>
<dbReference type="EMBL" id="JAPDRL010000195">
    <property type="protein sequence ID" value="KAJ9655041.1"/>
    <property type="molecule type" value="Genomic_DNA"/>
</dbReference>
<accession>A0ABQ9NF52</accession>
<dbReference type="Gene3D" id="3.40.50.10810">
    <property type="entry name" value="Tandem AAA-ATPase domain"/>
    <property type="match status" value="1"/>
</dbReference>
<gene>
    <name evidence="1" type="ORF">H2201_008888</name>
</gene>
<name>A0ABQ9NF52_9PEZI</name>
<reference evidence="1" key="1">
    <citation type="submission" date="2022-10" db="EMBL/GenBank/DDBJ databases">
        <title>Culturing micro-colonial fungi from biological soil crusts in the Mojave desert and describing Neophaeococcomyces mojavensis, and introducing the new genera and species Taxawa tesnikishii.</title>
        <authorList>
            <person name="Kurbessoian T."/>
            <person name="Stajich J.E."/>
        </authorList>
    </citation>
    <scope>NUCLEOTIDE SEQUENCE</scope>
    <source>
        <strain evidence="1">TK_1</strain>
    </source>
</reference>
<keyword evidence="2" id="KW-1185">Reference proteome</keyword>
<sequence>MSLEEALLKSDLLKPYMTAYTIILSSYDTWRNRTLYNEAEEEQRLAIKAAASAKSNMSSAATTTALGNGDQPITEGAQPTVEGVQPTIEGATTVKPKKTKVPRLTEELKLMRLRLKSRFTKSATTRPTNAAPRATDAAPKDAIGAAPKDATDANTNLEEADAVSLLKKPASTLAGKVSIIVLDKGYKAKEMNSLNFLSVIKVQALKHIIMSATPISNRVKNLGAFLEICVPHSVRSDTSWVDGDSRALHPTPFGLLLYNGIMGPAVAPKVLPKIFSYIFIKHTASTTIEILEEYGGNYVVGEDIPPFLVRTLQNVLPSLEQEEHNVIYRRSIPHLYKPPGSAGPSYKDNKKPTVRMDYSVMRQLQLASFSPFTDVLLENLGGQATHKDFRHITETLDKGAAWLIDQINSDPYTIAAPITDLKGIARYLAKRCSKLRTITAITRAHVHARAKKIIIIAQWPAA</sequence>
<dbReference type="InterPro" id="IPR038718">
    <property type="entry name" value="SNF2-like_sf"/>
</dbReference>
<evidence type="ECO:0008006" key="3">
    <source>
        <dbReference type="Google" id="ProtNLM"/>
    </source>
</evidence>